<dbReference type="InterPro" id="IPR001633">
    <property type="entry name" value="EAL_dom"/>
</dbReference>
<dbReference type="PANTHER" id="PTHR33121:SF79">
    <property type="entry name" value="CYCLIC DI-GMP PHOSPHODIESTERASE PDED-RELATED"/>
    <property type="match status" value="1"/>
</dbReference>
<keyword evidence="1" id="KW-1133">Transmembrane helix</keyword>
<dbReference type="Pfam" id="PF00563">
    <property type="entry name" value="EAL"/>
    <property type="match status" value="1"/>
</dbReference>
<proteinExistence type="predicted"/>
<dbReference type="EMBL" id="DWWS01000040">
    <property type="protein sequence ID" value="HJC24303.1"/>
    <property type="molecule type" value="Genomic_DNA"/>
</dbReference>
<keyword evidence="1" id="KW-0472">Membrane</keyword>
<dbReference type="Proteomes" id="UP000823891">
    <property type="component" value="Unassembled WGS sequence"/>
</dbReference>
<evidence type="ECO:0000256" key="1">
    <source>
        <dbReference type="SAM" id="Phobius"/>
    </source>
</evidence>
<dbReference type="InterPro" id="IPR043128">
    <property type="entry name" value="Rev_trsase/Diguanyl_cyclase"/>
</dbReference>
<sequence>MFSIKNLYDRKEKSIYRLTNITFIVCLTVMLIFGSVFLTDQLRRDIGEESFYTLRTVAAESSKAITEMLQSRVDYLNSVWLLLREGPEDSWKERIQKQQSRRDLYNFEWIGYIDAAGRGWNSIGLDVDLSNSSLFRENMSNSICLIEMPVQSPDGCQWDGIILGIPVYEDGNAPTGFLYQVFSAKSIAALLDTGAFDGQASFCLMDQEGNIVAASERSMFSMGENIFARLQEGNTDNQAFADQLAEALRSSQAGGGYYTILGEGRFSYYLPISLRSHGSQIAISMLSTLPEKNVEMRIDNLFAPVLLLLVLVLSYVTVLIFFLLRMQRRQKQELERLAYQDPLTGEANYEAFKREFKRLQGRGGILIVCDIVEFKLINRYFGARKGDEVLRELGKLFAEKDGYNKIAARVSDDQFIFFFPGMAVEEAETVCIKLKGQIQEKLRKIYANQSNPVFGYCVADGGETIEHLRGRAMFAKNLAKQERALYHAYDEQAAIELTDTVLLLDEFDRTLEKSGIEVWYQPKYDVHRKCVNGAEALVRWRGKDGRIISPGRFIPILEERGKIEQLDEYVFEKACLQQKQWQEDGLRIVPVSVNISRGSLLVPDIVHRYRQILEGVGTDQGYVYLEITEESVQMDVVKIIKAFRQEGFHMLMDDFGRGNSNLANLRSDLFHGVKFDKTLIDLINSDVEETVLRSTMEMVRSMGMQITAEGVERQEQVDSLEKLGCDEIQGFFYYRPIEAEAFARLLGFGPSAKAHNEYT</sequence>
<reference evidence="4" key="1">
    <citation type="journal article" date="2021" name="PeerJ">
        <title>Extensive microbial diversity within the chicken gut microbiome revealed by metagenomics and culture.</title>
        <authorList>
            <person name="Gilroy R."/>
            <person name="Ravi A."/>
            <person name="Getino M."/>
            <person name="Pursley I."/>
            <person name="Horton D.L."/>
            <person name="Alikhan N.F."/>
            <person name="Baker D."/>
            <person name="Gharbi K."/>
            <person name="Hall N."/>
            <person name="Watson M."/>
            <person name="Adriaenssens E.M."/>
            <person name="Foster-Nyarko E."/>
            <person name="Jarju S."/>
            <person name="Secka A."/>
            <person name="Antonio M."/>
            <person name="Oren A."/>
            <person name="Chaudhuri R.R."/>
            <person name="La Ragione R."/>
            <person name="Hildebrand F."/>
            <person name="Pallen M.J."/>
        </authorList>
    </citation>
    <scope>NUCLEOTIDE SEQUENCE</scope>
    <source>
        <strain evidence="4">USAMLcec2-132</strain>
    </source>
</reference>
<accession>A0A9D2NFM6</accession>
<dbReference type="GO" id="GO:0071111">
    <property type="term" value="F:cyclic-guanylate-specific phosphodiesterase activity"/>
    <property type="evidence" value="ECO:0007669"/>
    <property type="project" value="InterPro"/>
</dbReference>
<dbReference type="CDD" id="cd01948">
    <property type="entry name" value="EAL"/>
    <property type="match status" value="1"/>
</dbReference>
<dbReference type="SMART" id="SM00267">
    <property type="entry name" value="GGDEF"/>
    <property type="match status" value="1"/>
</dbReference>
<comment type="caution">
    <text evidence="4">The sequence shown here is derived from an EMBL/GenBank/DDBJ whole genome shotgun (WGS) entry which is preliminary data.</text>
</comment>
<dbReference type="InterPro" id="IPR050706">
    <property type="entry name" value="Cyclic-di-GMP_PDE-like"/>
</dbReference>
<name>A0A9D2NFM6_9FIRM</name>
<dbReference type="SUPFAM" id="SSF141868">
    <property type="entry name" value="EAL domain-like"/>
    <property type="match status" value="1"/>
</dbReference>
<gene>
    <name evidence="4" type="ORF">H9761_11435</name>
</gene>
<evidence type="ECO:0000313" key="4">
    <source>
        <dbReference type="EMBL" id="HJC24303.1"/>
    </source>
</evidence>
<dbReference type="InterPro" id="IPR035919">
    <property type="entry name" value="EAL_sf"/>
</dbReference>
<dbReference type="Pfam" id="PF00990">
    <property type="entry name" value="GGDEF"/>
    <property type="match status" value="1"/>
</dbReference>
<dbReference type="PANTHER" id="PTHR33121">
    <property type="entry name" value="CYCLIC DI-GMP PHOSPHODIESTERASE PDEF"/>
    <property type="match status" value="1"/>
</dbReference>
<dbReference type="SUPFAM" id="SSF55073">
    <property type="entry name" value="Nucleotide cyclase"/>
    <property type="match status" value="1"/>
</dbReference>
<dbReference type="PROSITE" id="PS50887">
    <property type="entry name" value="GGDEF"/>
    <property type="match status" value="1"/>
</dbReference>
<organism evidence="4 5">
    <name type="scientific">Candidatus Eisenbergiella merdavium</name>
    <dbReference type="NCBI Taxonomy" id="2838551"/>
    <lineage>
        <taxon>Bacteria</taxon>
        <taxon>Bacillati</taxon>
        <taxon>Bacillota</taxon>
        <taxon>Clostridia</taxon>
        <taxon>Lachnospirales</taxon>
        <taxon>Lachnospiraceae</taxon>
        <taxon>Eisenbergiella</taxon>
    </lineage>
</organism>
<feature type="domain" description="EAL" evidence="2">
    <location>
        <begin position="500"/>
        <end position="750"/>
    </location>
</feature>
<feature type="transmembrane region" description="Helical" evidence="1">
    <location>
        <begin position="21"/>
        <end position="38"/>
    </location>
</feature>
<dbReference type="PROSITE" id="PS50883">
    <property type="entry name" value="EAL"/>
    <property type="match status" value="1"/>
</dbReference>
<dbReference type="InterPro" id="IPR029787">
    <property type="entry name" value="Nucleotide_cyclase"/>
</dbReference>
<feature type="transmembrane region" description="Helical" evidence="1">
    <location>
        <begin position="301"/>
        <end position="324"/>
    </location>
</feature>
<reference evidence="4" key="2">
    <citation type="submission" date="2021-04" db="EMBL/GenBank/DDBJ databases">
        <authorList>
            <person name="Gilroy R."/>
        </authorList>
    </citation>
    <scope>NUCLEOTIDE SEQUENCE</scope>
    <source>
        <strain evidence="4">USAMLcec2-132</strain>
    </source>
</reference>
<keyword evidence="1" id="KW-0812">Transmembrane</keyword>
<dbReference type="AlphaFoldDB" id="A0A9D2NFM6"/>
<dbReference type="Gene3D" id="3.20.20.450">
    <property type="entry name" value="EAL domain"/>
    <property type="match status" value="1"/>
</dbReference>
<evidence type="ECO:0000259" key="2">
    <source>
        <dbReference type="PROSITE" id="PS50883"/>
    </source>
</evidence>
<dbReference type="Gene3D" id="3.30.70.270">
    <property type="match status" value="1"/>
</dbReference>
<protein>
    <submittedName>
        <fullName evidence="4">EAL domain-containing protein</fullName>
    </submittedName>
</protein>
<dbReference type="InterPro" id="IPR000160">
    <property type="entry name" value="GGDEF_dom"/>
</dbReference>
<evidence type="ECO:0000313" key="5">
    <source>
        <dbReference type="Proteomes" id="UP000823891"/>
    </source>
</evidence>
<evidence type="ECO:0000259" key="3">
    <source>
        <dbReference type="PROSITE" id="PS50887"/>
    </source>
</evidence>
<dbReference type="NCBIfam" id="TIGR00254">
    <property type="entry name" value="GGDEF"/>
    <property type="match status" value="1"/>
</dbReference>
<dbReference type="SMART" id="SM00052">
    <property type="entry name" value="EAL"/>
    <property type="match status" value="1"/>
</dbReference>
<feature type="domain" description="GGDEF" evidence="3">
    <location>
        <begin position="362"/>
        <end position="491"/>
    </location>
</feature>